<evidence type="ECO:0000256" key="7">
    <source>
        <dbReference type="ARBA" id="ARBA00023242"/>
    </source>
</evidence>
<protein>
    <recommendedName>
        <fullName evidence="8 9">tRNA-splicing endonuclease subunit Sen2</fullName>
        <ecNumber evidence="3 9">4.6.1.16</ecNumber>
    </recommendedName>
</protein>
<dbReference type="GO" id="GO:0000379">
    <property type="term" value="P:tRNA-type intron splice site recognition and cleavage"/>
    <property type="evidence" value="ECO:0007669"/>
    <property type="project" value="TreeGrafter"/>
</dbReference>
<keyword evidence="4" id="KW-0507">mRNA processing</keyword>
<dbReference type="Gene3D" id="3.40.1350.10">
    <property type="match status" value="1"/>
</dbReference>
<evidence type="ECO:0000256" key="10">
    <source>
        <dbReference type="PIRSR" id="PIRSR011789-1"/>
    </source>
</evidence>
<reference evidence="14" key="1">
    <citation type="submission" date="2025-08" db="UniProtKB">
        <authorList>
            <consortium name="RefSeq"/>
        </authorList>
    </citation>
    <scope>IDENTIFICATION</scope>
</reference>
<evidence type="ECO:0000256" key="2">
    <source>
        <dbReference type="ARBA" id="ARBA00008078"/>
    </source>
</evidence>
<keyword evidence="13" id="KW-1185">Reference proteome</keyword>
<feature type="active site" evidence="10">
    <location>
        <position position="391"/>
    </location>
</feature>
<dbReference type="InterPro" id="IPR006676">
    <property type="entry name" value="tRNA_splic"/>
</dbReference>
<evidence type="ECO:0000256" key="11">
    <source>
        <dbReference type="SAM" id="MobiDB-lite"/>
    </source>
</evidence>
<evidence type="ECO:0000313" key="13">
    <source>
        <dbReference type="Proteomes" id="UP000265300"/>
    </source>
</evidence>
<feature type="active site" evidence="10">
    <location>
        <position position="352"/>
    </location>
</feature>
<keyword evidence="14" id="KW-0255">Endonuclease</keyword>
<dbReference type="GO" id="GO:0003676">
    <property type="term" value="F:nucleic acid binding"/>
    <property type="evidence" value="ECO:0007669"/>
    <property type="project" value="InterPro"/>
</dbReference>
<evidence type="ECO:0000256" key="9">
    <source>
        <dbReference type="PIRNR" id="PIRNR011789"/>
    </source>
</evidence>
<dbReference type="GO" id="GO:0000213">
    <property type="term" value="F:tRNA-intron lyase activity"/>
    <property type="evidence" value="ECO:0007669"/>
    <property type="project" value="UniProtKB-UniRule"/>
</dbReference>
<evidence type="ECO:0000256" key="6">
    <source>
        <dbReference type="ARBA" id="ARBA00023239"/>
    </source>
</evidence>
<dbReference type="InterPro" id="IPR006677">
    <property type="entry name" value="tRNA_intron_Endonuc_cat-like"/>
</dbReference>
<dbReference type="SUPFAM" id="SSF53032">
    <property type="entry name" value="tRNA-intron endonuclease catalytic domain-like"/>
    <property type="match status" value="1"/>
</dbReference>
<evidence type="ECO:0000256" key="5">
    <source>
        <dbReference type="ARBA" id="ARBA00022694"/>
    </source>
</evidence>
<organism evidence="13 14">
    <name type="scientific">Lipotes vexillifer</name>
    <name type="common">Yangtze river dolphin</name>
    <dbReference type="NCBI Taxonomy" id="118797"/>
    <lineage>
        <taxon>Eukaryota</taxon>
        <taxon>Metazoa</taxon>
        <taxon>Chordata</taxon>
        <taxon>Craniata</taxon>
        <taxon>Vertebrata</taxon>
        <taxon>Euteleostomi</taxon>
        <taxon>Mammalia</taxon>
        <taxon>Eutheria</taxon>
        <taxon>Laurasiatheria</taxon>
        <taxon>Artiodactyla</taxon>
        <taxon>Whippomorpha</taxon>
        <taxon>Cetacea</taxon>
        <taxon>Odontoceti</taxon>
        <taxon>Lipotidae</taxon>
        <taxon>Lipotes</taxon>
    </lineage>
</organism>
<keyword evidence="14" id="KW-0540">Nuclease</keyword>
<dbReference type="PANTHER" id="PTHR21227">
    <property type="entry name" value="TRNA-SPLICING ENDONUCLEASE SUBUNIT SEN2"/>
    <property type="match status" value="1"/>
</dbReference>
<keyword evidence="14" id="KW-0378">Hydrolase</keyword>
<feature type="active site" evidence="10">
    <location>
        <position position="344"/>
    </location>
</feature>
<feature type="region of interest" description="Disordered" evidence="11">
    <location>
        <begin position="230"/>
        <end position="249"/>
    </location>
</feature>
<dbReference type="InterPro" id="IPR011856">
    <property type="entry name" value="tRNA_endonuc-like_dom_sf"/>
</dbReference>
<gene>
    <name evidence="14" type="primary">TSEN2</name>
</gene>
<dbReference type="Proteomes" id="UP000265300">
    <property type="component" value="Unplaced"/>
</dbReference>
<evidence type="ECO:0000256" key="3">
    <source>
        <dbReference type="ARBA" id="ARBA00012573"/>
    </source>
</evidence>
<dbReference type="CDD" id="cd22363">
    <property type="entry name" value="tRNA-intron_lyase_C"/>
    <property type="match status" value="1"/>
</dbReference>
<evidence type="ECO:0000256" key="8">
    <source>
        <dbReference type="ARBA" id="ARBA00071058"/>
    </source>
</evidence>
<dbReference type="GO" id="GO:0006397">
    <property type="term" value="P:mRNA processing"/>
    <property type="evidence" value="ECO:0007669"/>
    <property type="project" value="UniProtKB-KW"/>
</dbReference>
<proteinExistence type="inferred from homology"/>
<evidence type="ECO:0000256" key="4">
    <source>
        <dbReference type="ARBA" id="ARBA00022664"/>
    </source>
</evidence>
<accession>A0A340XQI1</accession>
<dbReference type="FunFam" id="3.40.1350.10:FF:000001">
    <property type="entry name" value="tRNA-splicing endonuclease subunit Sen2"/>
    <property type="match status" value="1"/>
</dbReference>
<keyword evidence="7 9" id="KW-0539">Nucleus</keyword>
<feature type="compositionally biased region" description="Basic and acidic residues" evidence="11">
    <location>
        <begin position="178"/>
        <end position="198"/>
    </location>
</feature>
<dbReference type="CTD" id="80746"/>
<dbReference type="PIRSF" id="PIRSF011789">
    <property type="entry name" value="tRNA_splic_SEN2"/>
    <property type="match status" value="1"/>
</dbReference>
<comment type="subcellular location">
    <subcellularLocation>
        <location evidence="1 9">Nucleus</location>
    </subcellularLocation>
</comment>
<dbReference type="AlphaFoldDB" id="A0A340XQI1"/>
<dbReference type="RefSeq" id="XP_007461614.1">
    <property type="nucleotide sequence ID" value="XM_007461552.1"/>
</dbReference>
<dbReference type="GO" id="GO:0000214">
    <property type="term" value="C:tRNA-intron endonuclease complex"/>
    <property type="evidence" value="ECO:0007669"/>
    <property type="project" value="UniProtKB-UniRule"/>
</dbReference>
<feature type="region of interest" description="Disordered" evidence="11">
    <location>
        <begin position="177"/>
        <end position="207"/>
    </location>
</feature>
<keyword evidence="5 9" id="KW-0819">tRNA processing</keyword>
<dbReference type="PANTHER" id="PTHR21227:SF0">
    <property type="entry name" value="TRNA-SPLICING ENDONUCLEASE SUBUNIT SEN2"/>
    <property type="match status" value="1"/>
</dbReference>
<dbReference type="Pfam" id="PF01974">
    <property type="entry name" value="tRNA_int_endo"/>
    <property type="match status" value="1"/>
</dbReference>
<dbReference type="GeneID" id="103086567"/>
<dbReference type="InterPro" id="IPR036167">
    <property type="entry name" value="tRNA_intron_Endo_cat-like_sf"/>
</dbReference>
<comment type="function">
    <text evidence="9">Constitutes one of the two catalytic subunit of the tRNA-splicing endonuclease complex, a complex responsible for identification and cleavage of the splice sites in pre-tRNA. It cleaves pre-tRNA at the 5'- and 3'-splice sites to release the intron. The products are an intron and two tRNA half-molecules bearing 2',3'-cyclic phosphate and 5'-OH termini. There are no conserved sequences at the splice sites, but the intron is invariably located at the same site in the gene, placing the splice sites an invariant distance from the constant structural features of the tRNA body.</text>
</comment>
<sequence length="440" mass="50308">MAEAVFRPPRRKRRVYESCESPLPIPFGQDCGPQKDFRIFRAEMINNNVIVRNAEDMEQLYGKGYFGKGILSRSRPNFTISDPKLVAKWKDMKTDMPVITSKRYQRRVEWATNLMRRQGQDESTVRRLLEDYTKPLQHLCLQRNEEVQLCNELNSEMVSKMEGTADREKLSAMNEVAGKSHDLEDPSKRSDHPQEGSRPDLIPTHGSGEHVAEVTAPLPHVHWSKQAVLLPPSGAQPGDSSQQAGLVPASERGPEHHCVLVEEVVCDVSEREDASGGDAFFLVYALGCLSIYYEKEPLTIVKLWNAFRVVQPTFRTTYMAYHHFRSKGWVPKPGLKYGTDLLLYRKGPPFYHASYSVIIELVDDRFEGSPRRPLSWRSLAALSRVSVSVSKEFMLCYLIKPSTMTDKEMESPECMKQIKVQEVILSRWVSSRERSDQDEL</sequence>
<evidence type="ECO:0000256" key="1">
    <source>
        <dbReference type="ARBA" id="ARBA00004123"/>
    </source>
</evidence>
<evidence type="ECO:0000259" key="12">
    <source>
        <dbReference type="Pfam" id="PF01974"/>
    </source>
</evidence>
<dbReference type="EC" id="4.6.1.16" evidence="3 9"/>
<evidence type="ECO:0000313" key="14">
    <source>
        <dbReference type="RefSeq" id="XP_007461614.1"/>
    </source>
</evidence>
<feature type="domain" description="tRNA intron endonuclease catalytic" evidence="12">
    <location>
        <begin position="314"/>
        <end position="398"/>
    </location>
</feature>
<dbReference type="InterPro" id="IPR016589">
    <property type="entry name" value="tRNA_splic_SEN2"/>
</dbReference>
<keyword evidence="6 9" id="KW-0456">Lyase</keyword>
<dbReference type="GO" id="GO:0005737">
    <property type="term" value="C:cytoplasm"/>
    <property type="evidence" value="ECO:0007669"/>
    <property type="project" value="TreeGrafter"/>
</dbReference>
<name>A0A340XQI1_LIPVE</name>
<comment type="similarity">
    <text evidence="2 9">Belongs to the tRNA-intron endonuclease family.</text>
</comment>